<dbReference type="Pfam" id="PF10021">
    <property type="entry name" value="PARG_cat_microb"/>
    <property type="match status" value="1"/>
</dbReference>
<reference evidence="2" key="2">
    <citation type="submission" date="2023-06" db="EMBL/GenBank/DDBJ databases">
        <authorList>
            <consortium name="Lawrence Berkeley National Laboratory"/>
            <person name="Mondo S.J."/>
            <person name="Hensen N."/>
            <person name="Bonometti L."/>
            <person name="Westerberg I."/>
            <person name="Brannstrom I.O."/>
            <person name="Guillou S."/>
            <person name="Cros-Aarteil S."/>
            <person name="Calhoun S."/>
            <person name="Haridas S."/>
            <person name="Kuo A."/>
            <person name="Pangilinan J."/>
            <person name="Riley R."/>
            <person name="Labutti K."/>
            <person name="Andreopoulos B."/>
            <person name="Lipzen A."/>
            <person name="Chen C."/>
            <person name="Yanf M."/>
            <person name="Daum C."/>
            <person name="Ng V."/>
            <person name="Clum A."/>
            <person name="Steindorff A."/>
            <person name="Ohm R."/>
            <person name="Martin F."/>
            <person name="Silar P."/>
            <person name="Natvig D."/>
            <person name="Lalanne C."/>
            <person name="Gautier V."/>
            <person name="Ament-Velasquez S.L."/>
            <person name="Kruys A."/>
            <person name="Hutchinson M.I."/>
            <person name="Powell A.J."/>
            <person name="Barry K."/>
            <person name="Miller A.N."/>
            <person name="Grigoriev I.V."/>
            <person name="Debuchy R."/>
            <person name="Gladieux P."/>
            <person name="Thoren M.H."/>
            <person name="Johannesson H."/>
        </authorList>
    </citation>
    <scope>NUCLEOTIDE SEQUENCE</scope>
    <source>
        <strain evidence="2">PSN324</strain>
    </source>
</reference>
<dbReference type="AlphaFoldDB" id="A0AAV9HIP5"/>
<dbReference type="SUPFAM" id="SSF52949">
    <property type="entry name" value="Macro domain-like"/>
    <property type="match status" value="1"/>
</dbReference>
<comment type="caution">
    <text evidence="2">The sequence shown here is derived from an EMBL/GenBank/DDBJ whole genome shotgun (WGS) entry which is preliminary data.</text>
</comment>
<keyword evidence="3" id="KW-1185">Reference proteome</keyword>
<name>A0AAV9HIP5_9PEZI</name>
<proteinExistence type="predicted"/>
<dbReference type="InterPro" id="IPR012664">
    <property type="entry name" value="CHP02452"/>
</dbReference>
<dbReference type="PANTHER" id="PTHR35596">
    <property type="entry name" value="DUF2263 DOMAIN-CONTAINING PROTEIN"/>
    <property type="match status" value="1"/>
</dbReference>
<gene>
    <name evidence="2" type="ORF">QBC42DRAFT_312063</name>
</gene>
<dbReference type="PANTHER" id="PTHR35596:SF1">
    <property type="entry name" value="MICROBIAL-TYPE PARG CATALYTIC DOMAIN-CONTAINING PROTEIN"/>
    <property type="match status" value="1"/>
</dbReference>
<dbReference type="NCBIfam" id="TIGR02452">
    <property type="entry name" value="TIGR02452 family protein"/>
    <property type="match status" value="1"/>
</dbReference>
<protein>
    <recommendedName>
        <fullName evidence="1">Microbial-type PARG catalytic domain-containing protein</fullName>
    </recommendedName>
</protein>
<dbReference type="Proteomes" id="UP001321749">
    <property type="component" value="Unassembled WGS sequence"/>
</dbReference>
<feature type="domain" description="Microbial-type PARG catalytic" evidence="1">
    <location>
        <begin position="171"/>
        <end position="235"/>
    </location>
</feature>
<dbReference type="EMBL" id="MU865040">
    <property type="protein sequence ID" value="KAK4459307.1"/>
    <property type="molecule type" value="Genomic_DNA"/>
</dbReference>
<dbReference type="InterPro" id="IPR019261">
    <property type="entry name" value="PARG_cat_microbial"/>
</dbReference>
<accession>A0AAV9HIP5</accession>
<evidence type="ECO:0000313" key="3">
    <source>
        <dbReference type="Proteomes" id="UP001321749"/>
    </source>
</evidence>
<sequence length="396" mass="43498">MLLVGEIQDPTYLRRTENIKIPMPPKAPSADPRRAKCRAVAAENRDAYTAAIANQLPDLSPATAEKINLASTVPLDAADCPGFILSAADYPELPAFVKDSKPELAFPAGTPSADQRWFGTMVRVVDMDSFDCAISLPNQIFDLAVDDRVAERLARKTRRRLRARCEEPARLGENAGTVAVMNFANATTPGGGWMNGAVAQEEVLCYRSTLAASLRARFYPWDPRDALYTRDVVIYRDRLSNTAPYGLDLLPQTKYTDGAERLPVVSVISAAAVRNPATRAGRKFPGNLYFSNPAVRSLTKDKIRLTLRIAASKGHALVVLGAFGCGAFANPPQDVAFCFCEVMREPEFQGGWFKEIWFAVLDGGTGNYRTFKNIITRELWMCQKYTGTKGNASITT</sequence>
<dbReference type="Gene3D" id="3.40.220.10">
    <property type="entry name" value="Leucine Aminopeptidase, subunit E, domain 1"/>
    <property type="match status" value="1"/>
</dbReference>
<evidence type="ECO:0000313" key="2">
    <source>
        <dbReference type="EMBL" id="KAK4459307.1"/>
    </source>
</evidence>
<evidence type="ECO:0000259" key="1">
    <source>
        <dbReference type="Pfam" id="PF10021"/>
    </source>
</evidence>
<dbReference type="InterPro" id="IPR043472">
    <property type="entry name" value="Macro_dom-like"/>
</dbReference>
<organism evidence="2 3">
    <name type="scientific">Cladorrhinum samala</name>
    <dbReference type="NCBI Taxonomy" id="585594"/>
    <lineage>
        <taxon>Eukaryota</taxon>
        <taxon>Fungi</taxon>
        <taxon>Dikarya</taxon>
        <taxon>Ascomycota</taxon>
        <taxon>Pezizomycotina</taxon>
        <taxon>Sordariomycetes</taxon>
        <taxon>Sordariomycetidae</taxon>
        <taxon>Sordariales</taxon>
        <taxon>Podosporaceae</taxon>
        <taxon>Cladorrhinum</taxon>
    </lineage>
</organism>
<reference evidence="2" key="1">
    <citation type="journal article" date="2023" name="Mol. Phylogenet. Evol.">
        <title>Genome-scale phylogeny and comparative genomics of the fungal order Sordariales.</title>
        <authorList>
            <person name="Hensen N."/>
            <person name="Bonometti L."/>
            <person name="Westerberg I."/>
            <person name="Brannstrom I.O."/>
            <person name="Guillou S."/>
            <person name="Cros-Aarteil S."/>
            <person name="Calhoun S."/>
            <person name="Haridas S."/>
            <person name="Kuo A."/>
            <person name="Mondo S."/>
            <person name="Pangilinan J."/>
            <person name="Riley R."/>
            <person name="LaButti K."/>
            <person name="Andreopoulos B."/>
            <person name="Lipzen A."/>
            <person name="Chen C."/>
            <person name="Yan M."/>
            <person name="Daum C."/>
            <person name="Ng V."/>
            <person name="Clum A."/>
            <person name="Steindorff A."/>
            <person name="Ohm R.A."/>
            <person name="Martin F."/>
            <person name="Silar P."/>
            <person name="Natvig D.O."/>
            <person name="Lalanne C."/>
            <person name="Gautier V."/>
            <person name="Ament-Velasquez S.L."/>
            <person name="Kruys A."/>
            <person name="Hutchinson M.I."/>
            <person name="Powell A.J."/>
            <person name="Barry K."/>
            <person name="Miller A.N."/>
            <person name="Grigoriev I.V."/>
            <person name="Debuchy R."/>
            <person name="Gladieux P."/>
            <person name="Hiltunen Thoren M."/>
            <person name="Johannesson H."/>
        </authorList>
    </citation>
    <scope>NUCLEOTIDE SEQUENCE</scope>
    <source>
        <strain evidence="2">PSN324</strain>
    </source>
</reference>